<feature type="transmembrane region" description="Helical" evidence="6">
    <location>
        <begin position="83"/>
        <end position="104"/>
    </location>
</feature>
<feature type="compositionally biased region" description="Polar residues" evidence="5">
    <location>
        <begin position="1"/>
        <end position="13"/>
    </location>
</feature>
<gene>
    <name evidence="8" type="ORF">DBRI00130_LOCUS5974</name>
</gene>
<feature type="region of interest" description="Disordered" evidence="5">
    <location>
        <begin position="1"/>
        <end position="36"/>
    </location>
</feature>
<evidence type="ECO:0000259" key="7">
    <source>
        <dbReference type="Pfam" id="PF01490"/>
    </source>
</evidence>
<evidence type="ECO:0000256" key="6">
    <source>
        <dbReference type="SAM" id="Phobius"/>
    </source>
</evidence>
<name>A0A7S4VL45_9STRA</name>
<evidence type="ECO:0000256" key="4">
    <source>
        <dbReference type="ARBA" id="ARBA00023136"/>
    </source>
</evidence>
<sequence length="618" mass="68586">MQLQRQESNNNQKTKNDIKSHPPIMKTSSGTLLPPLTKRISSPRILSRNPSFLSTNRESFLRHTSLELLNPTHNSSLRKSSPFIAMLNLVATVCGGGVLSLPLAFARAGIIPASILMVLSALMTDFGIYILCSCARRTGGKSYSDVACAAFGRLAEVFTTTIISAFVCFVLIAYMVLAKDIWTPVLLRLFPQLLSMFASRHGNIQVPNEELTNEASNYVLVVLLLLVTPLLLKRDLHALRHTCFVGFSSLILLTIAVAFRAIQQVQLNALLPKEEQQSINWCTDKFSDILFAFPIIALSFFSSFNVLSVHGALVNPTRKRVKLVLDGSIGICFFFFYIVGLCGYLYARNDTLDNILLNFPLSDNAILLSRIGYGFTLLFGMPLVTLPCREAILSVPEHFQEWREERARAQKYLSMSKVGDERGGKGKHLIINGVDFDEERPLIGRENEKRVPSLLPKHSNMSENSYGSTTNLENSPFVGRVRYFRHMSSMSKKLTVDDAAANGVLDTHHEGDEEHQQHSNPTLSEYFVHISSTAAIVLVCFFTAVAVPGVATVWSICGSSMSIIIGFIVPAGCYLKIRSRKKINPRFVGAWTLLFFSTVTGCVCTTHVIMDMRNGVTE</sequence>
<feature type="transmembrane region" description="Helical" evidence="6">
    <location>
        <begin position="526"/>
        <end position="547"/>
    </location>
</feature>
<dbReference type="GO" id="GO:0016020">
    <property type="term" value="C:membrane"/>
    <property type="evidence" value="ECO:0007669"/>
    <property type="project" value="UniProtKB-SubCell"/>
</dbReference>
<feature type="transmembrane region" description="Helical" evidence="6">
    <location>
        <begin position="110"/>
        <end position="132"/>
    </location>
</feature>
<feature type="transmembrane region" description="Helical" evidence="6">
    <location>
        <begin position="553"/>
        <end position="575"/>
    </location>
</feature>
<feature type="transmembrane region" description="Helical" evidence="6">
    <location>
        <begin position="323"/>
        <end position="347"/>
    </location>
</feature>
<reference evidence="8" key="1">
    <citation type="submission" date="2021-01" db="EMBL/GenBank/DDBJ databases">
        <authorList>
            <person name="Corre E."/>
            <person name="Pelletier E."/>
            <person name="Niang G."/>
            <person name="Scheremetjew M."/>
            <person name="Finn R."/>
            <person name="Kale V."/>
            <person name="Holt S."/>
            <person name="Cochrane G."/>
            <person name="Meng A."/>
            <person name="Brown T."/>
            <person name="Cohen L."/>
        </authorList>
    </citation>
    <scope>NUCLEOTIDE SEQUENCE</scope>
    <source>
        <strain evidence="8">GSO104</strain>
    </source>
</reference>
<dbReference type="GO" id="GO:0015179">
    <property type="term" value="F:L-amino acid transmembrane transporter activity"/>
    <property type="evidence" value="ECO:0007669"/>
    <property type="project" value="TreeGrafter"/>
</dbReference>
<feature type="transmembrane region" description="Helical" evidence="6">
    <location>
        <begin position="244"/>
        <end position="262"/>
    </location>
</feature>
<organism evidence="8">
    <name type="scientific">Ditylum brightwellii</name>
    <dbReference type="NCBI Taxonomy" id="49249"/>
    <lineage>
        <taxon>Eukaryota</taxon>
        <taxon>Sar</taxon>
        <taxon>Stramenopiles</taxon>
        <taxon>Ochrophyta</taxon>
        <taxon>Bacillariophyta</taxon>
        <taxon>Mediophyceae</taxon>
        <taxon>Lithodesmiophycidae</taxon>
        <taxon>Lithodesmiales</taxon>
        <taxon>Lithodesmiaceae</taxon>
        <taxon>Ditylum</taxon>
    </lineage>
</organism>
<evidence type="ECO:0000256" key="1">
    <source>
        <dbReference type="ARBA" id="ARBA00004141"/>
    </source>
</evidence>
<feature type="transmembrane region" description="Helical" evidence="6">
    <location>
        <begin position="367"/>
        <end position="386"/>
    </location>
</feature>
<accession>A0A7S4VL45</accession>
<protein>
    <recommendedName>
        <fullName evidence="7">Amino acid transporter transmembrane domain-containing protein</fullName>
    </recommendedName>
</protein>
<proteinExistence type="predicted"/>
<keyword evidence="4 6" id="KW-0472">Membrane</keyword>
<dbReference type="Pfam" id="PF01490">
    <property type="entry name" value="Aa_trans"/>
    <property type="match status" value="1"/>
</dbReference>
<evidence type="ECO:0000256" key="2">
    <source>
        <dbReference type="ARBA" id="ARBA00022692"/>
    </source>
</evidence>
<feature type="transmembrane region" description="Helical" evidence="6">
    <location>
        <begin position="587"/>
        <end position="610"/>
    </location>
</feature>
<feature type="domain" description="Amino acid transporter transmembrane" evidence="7">
    <location>
        <begin position="78"/>
        <end position="609"/>
    </location>
</feature>
<comment type="subcellular location">
    <subcellularLocation>
        <location evidence="1">Membrane</location>
        <topology evidence="1">Multi-pass membrane protein</topology>
    </subcellularLocation>
</comment>
<feature type="transmembrane region" description="Helical" evidence="6">
    <location>
        <begin position="215"/>
        <end position="232"/>
    </location>
</feature>
<feature type="transmembrane region" description="Helical" evidence="6">
    <location>
        <begin position="289"/>
        <end position="311"/>
    </location>
</feature>
<dbReference type="AlphaFoldDB" id="A0A7S4VL45"/>
<evidence type="ECO:0000256" key="3">
    <source>
        <dbReference type="ARBA" id="ARBA00022989"/>
    </source>
</evidence>
<evidence type="ECO:0000313" key="8">
    <source>
        <dbReference type="EMBL" id="CAE4590096.1"/>
    </source>
</evidence>
<dbReference type="EMBL" id="HBNS01007374">
    <property type="protein sequence ID" value="CAE4590096.1"/>
    <property type="molecule type" value="Transcribed_RNA"/>
</dbReference>
<keyword evidence="2 6" id="KW-0812">Transmembrane</keyword>
<dbReference type="InterPro" id="IPR013057">
    <property type="entry name" value="AA_transpt_TM"/>
</dbReference>
<feature type="transmembrane region" description="Helical" evidence="6">
    <location>
        <begin position="153"/>
        <end position="177"/>
    </location>
</feature>
<keyword evidence="3 6" id="KW-1133">Transmembrane helix</keyword>
<evidence type="ECO:0000256" key="5">
    <source>
        <dbReference type="SAM" id="MobiDB-lite"/>
    </source>
</evidence>
<dbReference type="PANTHER" id="PTHR22950">
    <property type="entry name" value="AMINO ACID TRANSPORTER"/>
    <property type="match status" value="1"/>
</dbReference>